<comment type="caution">
    <text evidence="4">The sequence shown here is derived from an EMBL/GenBank/DDBJ whole genome shotgun (WGS) entry which is preliminary data.</text>
</comment>
<evidence type="ECO:0000256" key="2">
    <source>
        <dbReference type="ARBA" id="ARBA00023008"/>
    </source>
</evidence>
<proteinExistence type="inferred from homology"/>
<evidence type="ECO:0000313" key="4">
    <source>
        <dbReference type="EMBL" id="PUA82039.1"/>
    </source>
</evidence>
<dbReference type="CDD" id="cd10148">
    <property type="entry name" value="CsoR-like_DUF156"/>
    <property type="match status" value="1"/>
</dbReference>
<dbReference type="Pfam" id="PF02583">
    <property type="entry name" value="Trns_repr_metal"/>
    <property type="match status" value="1"/>
</dbReference>
<evidence type="ECO:0000313" key="5">
    <source>
        <dbReference type="Proteomes" id="UP000244867"/>
    </source>
</evidence>
<dbReference type="PANTHER" id="PTHR33677">
    <property type="entry name" value="TRANSCRIPTIONAL REPRESSOR FRMR-RELATED"/>
    <property type="match status" value="1"/>
</dbReference>
<feature type="compositionally biased region" description="Polar residues" evidence="3">
    <location>
        <begin position="1"/>
        <end position="13"/>
    </location>
</feature>
<name>A0A2R7Z1L9_9ACTN</name>
<sequence length="125" mass="13616">MDATESTPDTTRQAAAGAHECHRPATDSSLPAARGYTGRQHNYLNRLRRIEGQVRGVQKMVADDRWCPDVVNQLAAVTRATEEVAAALLEDHVRHCVLEAARDSSGAGQALMDEVAATIRQVIRL</sequence>
<dbReference type="GO" id="GO:0045892">
    <property type="term" value="P:negative regulation of DNA-templated transcription"/>
    <property type="evidence" value="ECO:0007669"/>
    <property type="project" value="UniProtKB-ARBA"/>
</dbReference>
<comment type="similarity">
    <text evidence="1">Belongs to the CsoR family.</text>
</comment>
<dbReference type="AlphaFoldDB" id="A0A2R7Z1L9"/>
<dbReference type="Gene3D" id="1.20.58.1000">
    <property type="entry name" value="Metal-sensitive repressor, helix protomer"/>
    <property type="match status" value="1"/>
</dbReference>
<accession>A0A2R7Z1L9</accession>
<dbReference type="GO" id="GO:0003677">
    <property type="term" value="F:DNA binding"/>
    <property type="evidence" value="ECO:0007669"/>
    <property type="project" value="InterPro"/>
</dbReference>
<dbReference type="OrthoDB" id="9811244at2"/>
<evidence type="ECO:0000256" key="1">
    <source>
        <dbReference type="ARBA" id="ARBA00005428"/>
    </source>
</evidence>
<dbReference type="InterPro" id="IPR003735">
    <property type="entry name" value="Metal_Tscrpt_repr"/>
</dbReference>
<dbReference type="Proteomes" id="UP000244867">
    <property type="component" value="Unassembled WGS sequence"/>
</dbReference>
<dbReference type="PANTHER" id="PTHR33677:SF3">
    <property type="entry name" value="COPPER-SENSING TRANSCRIPTIONAL REPRESSOR RICR"/>
    <property type="match status" value="1"/>
</dbReference>
<organism evidence="4 5">
    <name type="scientific">Nocardioides currus</name>
    <dbReference type="NCBI Taxonomy" id="2133958"/>
    <lineage>
        <taxon>Bacteria</taxon>
        <taxon>Bacillati</taxon>
        <taxon>Actinomycetota</taxon>
        <taxon>Actinomycetes</taxon>
        <taxon>Propionibacteriales</taxon>
        <taxon>Nocardioidaceae</taxon>
        <taxon>Nocardioides</taxon>
    </lineage>
</organism>
<dbReference type="EMBL" id="PYXZ01000002">
    <property type="protein sequence ID" value="PUA82039.1"/>
    <property type="molecule type" value="Genomic_DNA"/>
</dbReference>
<evidence type="ECO:0000256" key="3">
    <source>
        <dbReference type="SAM" id="MobiDB-lite"/>
    </source>
</evidence>
<keyword evidence="2" id="KW-0186">Copper</keyword>
<protein>
    <submittedName>
        <fullName evidence="4">CopY family transcriptional regulator</fullName>
    </submittedName>
</protein>
<reference evidence="4 5" key="1">
    <citation type="submission" date="2018-03" db="EMBL/GenBank/DDBJ databases">
        <authorList>
            <person name="Keele B.F."/>
        </authorList>
    </citation>
    <scope>NUCLEOTIDE SEQUENCE [LARGE SCALE GENOMIC DNA]</scope>
    <source>
        <strain evidence="4 5">IB-3</strain>
    </source>
</reference>
<feature type="region of interest" description="Disordered" evidence="3">
    <location>
        <begin position="1"/>
        <end position="35"/>
    </location>
</feature>
<dbReference type="GO" id="GO:0046872">
    <property type="term" value="F:metal ion binding"/>
    <property type="evidence" value="ECO:0007669"/>
    <property type="project" value="InterPro"/>
</dbReference>
<dbReference type="RefSeq" id="WP_108343923.1">
    <property type="nucleotide sequence ID" value="NZ_PYXZ01000002.1"/>
</dbReference>
<dbReference type="InterPro" id="IPR038390">
    <property type="entry name" value="Metal_Tscrpt_repr_sf"/>
</dbReference>
<keyword evidence="5" id="KW-1185">Reference proteome</keyword>
<gene>
    <name evidence="4" type="ORF">C7S10_08390</name>
</gene>